<evidence type="ECO:0000256" key="1">
    <source>
        <dbReference type="SAM" id="MobiDB-lite"/>
    </source>
</evidence>
<dbReference type="VEuPathDB" id="PlasmoDB:PVBDA_1101920"/>
<reference evidence="3 4" key="1">
    <citation type="submission" date="2020-08" db="EMBL/GenBank/DDBJ databases">
        <authorList>
            <person name="Ramaprasad A."/>
        </authorList>
    </citation>
    <scope>NUCLEOTIDE SEQUENCE [LARGE SCALE GENOMIC DNA]</scope>
</reference>
<dbReference type="EMBL" id="LR865432">
    <property type="protein sequence ID" value="CAD2108534.1"/>
    <property type="molecule type" value="Genomic_DNA"/>
</dbReference>
<feature type="transmembrane region" description="Helical" evidence="2">
    <location>
        <begin position="1671"/>
        <end position="1693"/>
    </location>
</feature>
<evidence type="ECO:0000256" key="2">
    <source>
        <dbReference type="SAM" id="Phobius"/>
    </source>
</evidence>
<dbReference type="VEuPathDB" id="PlasmoDB:PVSEL_1101930"/>
<name>A0A6V7T8N5_PLAVN</name>
<evidence type="ECO:0000313" key="3">
    <source>
        <dbReference type="EMBL" id="CAD2108534.1"/>
    </source>
</evidence>
<organism evidence="3 4">
    <name type="scientific">Plasmodium vinckei</name>
    <dbReference type="NCBI Taxonomy" id="5860"/>
    <lineage>
        <taxon>Eukaryota</taxon>
        <taxon>Sar</taxon>
        <taxon>Alveolata</taxon>
        <taxon>Apicomplexa</taxon>
        <taxon>Aconoidasida</taxon>
        <taxon>Haemosporida</taxon>
        <taxon>Plasmodiidae</taxon>
        <taxon>Plasmodium</taxon>
        <taxon>Plasmodium (Vinckeia)</taxon>
    </lineage>
</organism>
<dbReference type="VEuPathDB" id="PlasmoDB:PVLDE_1101920"/>
<feature type="compositionally biased region" description="Polar residues" evidence="1">
    <location>
        <begin position="479"/>
        <end position="490"/>
    </location>
</feature>
<evidence type="ECO:0000313" key="4">
    <source>
        <dbReference type="Proteomes" id="UP000515697"/>
    </source>
</evidence>
<keyword evidence="2" id="KW-0812">Transmembrane</keyword>
<feature type="transmembrane region" description="Helical" evidence="2">
    <location>
        <begin position="1763"/>
        <end position="1779"/>
    </location>
</feature>
<gene>
    <name evidence="3" type="ORF">PVSEL_1101930</name>
</gene>
<feature type="transmembrane region" description="Helical" evidence="2">
    <location>
        <begin position="2157"/>
        <end position="2174"/>
    </location>
</feature>
<keyword evidence="2" id="KW-1133">Transmembrane helix</keyword>
<keyword evidence="2" id="KW-0472">Membrane</keyword>
<feature type="transmembrane region" description="Helical" evidence="2">
    <location>
        <begin position="1791"/>
        <end position="1808"/>
    </location>
</feature>
<dbReference type="VEuPathDB" id="PlasmoDB:PVPCR_1101930"/>
<protein>
    <submittedName>
        <fullName evidence="3">Uncharacterized protein</fullName>
    </submittedName>
</protein>
<feature type="transmembrane region" description="Helical" evidence="2">
    <location>
        <begin position="2079"/>
        <end position="2098"/>
    </location>
</feature>
<accession>A0A6V7T8N5</accession>
<feature type="region of interest" description="Disordered" evidence="1">
    <location>
        <begin position="479"/>
        <end position="504"/>
    </location>
</feature>
<dbReference type="VEuPathDB" id="PlasmoDB:PVVCY_1101980"/>
<dbReference type="InterPro" id="IPR036322">
    <property type="entry name" value="WD40_repeat_dom_sf"/>
</dbReference>
<sequence>MKAFSILYKLNGNKRNKNDEILFFSLYANKLYFYIGSTNGRIYIFKKKGTCLFGYLHFVNLIKSRTSEVITKIFVVDKFNLLIHGTSNGEIFLIKGNKLITGKEVEQKSLKKNIYMLKNKYHKSSISSINVLISEENQLVYLFIGDLDGVLSCFILNKKLKIENEEDCILLIDKINGSINNIEISRNNILVTCEKYNTIISLEDVILKRENKINSFKNIGKKENKNYYKSVFLRTKKKKINTNTILSLRQNGRIWLSKDEKVINTLVFYYPSYYFFYLFFFNIPRYNTSHNTTSDKTENFFFSFHFYKKYFINNKYFIKIIHEILEKFTNFNLVLKPNANVCYKFTNSHFILFEQTNPFFYFLNKHKNAHTTSGLSYYEEKKKMDEESLAKDINNIRKFINDKLQDELKKNKLENERNNNIIECLSFILNNLNDTKEILNRMKTKKIFIINIKTIHIEEIMNLNAEVLCVKRRNEIDEVNTSTSPSSINDKNSEHSQTKESPNTYSTPLNCAYKMGNTVENKKKYRDYLLHDTIIDSMKSGNKLYMLYYSESMNDDIYFNFNMKESMLVYPNYYQTSVYKDEINSVHNRSCSNFYLCETYFEQDYELIKYIIYHIKKKKINELNKSNLLIFYLFINIFQSCIKGERKETGSKYYDSSFFNFIEKDINSYENIISVCTFENAKNNLAKNIERIKINTEKIFNQSKNDKNNILLTDKSCIYQKDLFFFCNNTYNISGNIFLFFHFNIKKIKKLYKILKVVIERYKYIFQNIIANVVFPNIDKTYFKKDNNNFLLINEEDIKNGELFIKYIQNDEYLLFQILYYFYIFLYLEIIISNYTHRNNNAFTNFPILSNQHPNKSSPNEYIQNEKKSSSKYGNSHIVHTEKVANHMRIESKKNNLHAIGKCTKYRSSYRMCNRSDTNLEKHICLYNYPEMDGEKYLFFKIKNRTIIKSMALYRNINSMLALRFFKMEEEKKKKLIMIYNNIKFLNRKKKYKIRKNSLLKLIKQKAGKYAIYFTTSLNKANNLEREKNKNNTDMSVHNKTNEMKGATTLNALSFIPRSTNSRNNKCNTKHFDNILKTIFLIKNIKKERNNMNNLEYIKKSLAIQDLFKFTNKLYLYKKILQGVYIININEYKQIYEYLFLFETFSPFFHNSMRIHSFYANLSVNNQKCKEEMVGNNYKQNDITDQEQKFCKRTIKFIANTDIQYYQKLNDLIQNNNIFLLDILLGIYNTITTEQYVNPKFVFKKFCNFNYLCDYVNYIKINKNNPILDNSEKKKYLRLWSYDPDRFEKEDEMEGHRCFCKKSKIKSNTLEKASNYTPSNVNLLEQKIKKVKKTEANMYATHFDNTLNEYINLRNSIFLKKKKNKYSRLIYFKNLDMFNFIKIAYCLCKAKLEKYFYLKKKKVWRGIPRKYYKFFQNKYDNIEKVDMCENNFKSLCCNDKLCYCLCCNDKLCYCLCCNNKLYYCLCCFNIWKKVKTRSSCWYNVSNLYGKHSHVCKRHILYKHYKSKDSNSYIKIKKKKDTIRYVHNEWDEKLCVELLEYISKRDKKLFKKSLKKKKLNILYKLFYILVELKWKKTMLLFLNIFKKHKSKELLFLLLLLIKRPFKNKIKQNKNAYRKKEIYKNRNYPELFQKSVHHFYNNYITILRNKINFENNAMIFFLLFKLVKNGANYYFVIMLIIYHFFLDKIFFLENVISQKYKMPKEYFLLYLFLFKNNPFFKKFLFFKSFFLSFHTKGYFLFADYAFIKNILTSCYKLLPFDNSNYLIVLNNSLYLHFFKIYKYFFDQNSFNFSYYHFAIFMLISYFYLGYFTHTKKFLIAFCGIFSLLRRALQSTNRGGEKLGSKTNEADKTRPSTSMCQSIYSYKNHIHLLTRNNSNILHKDIPIVFKNQIDNNTPFFTIKNFTSQDIQTDTTDCKSKSIKVDNQIPQKNDYLNLLDKQNECFEKDILNSIDVLIHFFYELLLKLLCEINFKIFDNQIELFIFRHNKNLDIYIQINNFVNNFYGSCTLYYDKTQDCSEKIDKEMNNGNTGNIINLNFYDKKNNIHIFLEIINLFFNIYYCLFSIKLSLKKKKKIINKNKFYSKYLLTIISILFMLATKAECGDKKQNKMKRKQTQVVFPFFKDMHFNKNYNNEEGCYTCSKGLKKKIMNLEIKKKGPSLAALFCILCIIQYVNYFKDMKKKIKQKIIFIINFFGANQNLLYLKQDCKENVSSKNIHEIYETIIKNIPQNIK</sequence>
<dbReference type="SUPFAM" id="SSF50978">
    <property type="entry name" value="WD40 repeat-like"/>
    <property type="match status" value="1"/>
</dbReference>
<proteinExistence type="predicted"/>
<dbReference type="Proteomes" id="UP000515697">
    <property type="component" value="Chromosome PVSEL_11"/>
</dbReference>
<feature type="transmembrane region" description="Helical" evidence="2">
    <location>
        <begin position="2045"/>
        <end position="2067"/>
    </location>
</feature>